<organism evidence="2 3">
    <name type="scientific">Ginsengibacter hankyongi</name>
    <dbReference type="NCBI Taxonomy" id="2607284"/>
    <lineage>
        <taxon>Bacteria</taxon>
        <taxon>Pseudomonadati</taxon>
        <taxon>Bacteroidota</taxon>
        <taxon>Chitinophagia</taxon>
        <taxon>Chitinophagales</taxon>
        <taxon>Chitinophagaceae</taxon>
        <taxon>Ginsengibacter</taxon>
    </lineage>
</organism>
<keyword evidence="1" id="KW-0812">Transmembrane</keyword>
<dbReference type="EMBL" id="VYQF01000012">
    <property type="protein sequence ID" value="KAA9035510.1"/>
    <property type="molecule type" value="Genomic_DNA"/>
</dbReference>
<accession>A0A5J5IB58</accession>
<evidence type="ECO:0000313" key="2">
    <source>
        <dbReference type="EMBL" id="KAA9035510.1"/>
    </source>
</evidence>
<proteinExistence type="predicted"/>
<keyword evidence="3" id="KW-1185">Reference proteome</keyword>
<evidence type="ECO:0000313" key="3">
    <source>
        <dbReference type="Proteomes" id="UP000326903"/>
    </source>
</evidence>
<keyword evidence="1" id="KW-1133">Transmembrane helix</keyword>
<dbReference type="AlphaFoldDB" id="A0A5J5IB58"/>
<dbReference type="Proteomes" id="UP000326903">
    <property type="component" value="Unassembled WGS sequence"/>
</dbReference>
<reference evidence="2 3" key="1">
    <citation type="submission" date="2019-09" db="EMBL/GenBank/DDBJ databases">
        <title>Draft genome sequence of Ginsengibacter sp. BR5-29.</title>
        <authorList>
            <person name="Im W.-T."/>
        </authorList>
    </citation>
    <scope>NUCLEOTIDE SEQUENCE [LARGE SCALE GENOMIC DNA]</scope>
    <source>
        <strain evidence="2 3">BR5-29</strain>
    </source>
</reference>
<protein>
    <recommendedName>
        <fullName evidence="4">DUF3899 domain-containing protein</fullName>
    </recommendedName>
</protein>
<feature type="transmembrane region" description="Helical" evidence="1">
    <location>
        <begin position="48"/>
        <end position="69"/>
    </location>
</feature>
<comment type="caution">
    <text evidence="2">The sequence shown here is derived from an EMBL/GenBank/DDBJ whole genome shotgun (WGS) entry which is preliminary data.</text>
</comment>
<evidence type="ECO:0008006" key="4">
    <source>
        <dbReference type="Google" id="ProtNLM"/>
    </source>
</evidence>
<keyword evidence="1" id="KW-0472">Membrane</keyword>
<dbReference type="RefSeq" id="WP_150416930.1">
    <property type="nucleotide sequence ID" value="NZ_VYQF01000012.1"/>
</dbReference>
<gene>
    <name evidence="2" type="ORF">FW778_21360</name>
</gene>
<name>A0A5J5IB58_9BACT</name>
<evidence type="ECO:0000256" key="1">
    <source>
        <dbReference type="SAM" id="Phobius"/>
    </source>
</evidence>
<feature type="transmembrane region" description="Helical" evidence="1">
    <location>
        <begin position="104"/>
        <end position="126"/>
    </location>
</feature>
<sequence>MKLSEYRKKSNEYTGKASEITRQLSLAGIGIIWLFKNSKQDEPLVDHYLILPLIFLSLALFFDLIQYVLGGQIWIKFFRSEEEKVTDDSDPDIKAPKNKNIPIYIFYYAKIVLMLFSYAFIIGFLVTKL</sequence>